<dbReference type="PATRIC" id="fig|465820.4.peg.434"/>
<organism evidence="9 10">
    <name type="scientific">Curtobacterium oceanosedimentum</name>
    <dbReference type="NCBI Taxonomy" id="465820"/>
    <lineage>
        <taxon>Bacteria</taxon>
        <taxon>Bacillati</taxon>
        <taxon>Actinomycetota</taxon>
        <taxon>Actinomycetes</taxon>
        <taxon>Micrococcales</taxon>
        <taxon>Microbacteriaceae</taxon>
        <taxon>Curtobacterium</taxon>
    </lineage>
</organism>
<dbReference type="SUPFAM" id="SSF55781">
    <property type="entry name" value="GAF domain-like"/>
    <property type="match status" value="1"/>
</dbReference>
<evidence type="ECO:0000256" key="6">
    <source>
        <dbReference type="ARBA" id="ARBA00070406"/>
    </source>
</evidence>
<accession>A0A147DTW5</accession>
<name>A0A147DTW5_9MICO</name>
<dbReference type="PANTHER" id="PTHR30136:SF35">
    <property type="entry name" value="HTH-TYPE TRANSCRIPTIONAL REGULATOR RV1719"/>
    <property type="match status" value="1"/>
</dbReference>
<evidence type="ECO:0000256" key="1">
    <source>
        <dbReference type="ARBA" id="ARBA00022798"/>
    </source>
</evidence>
<dbReference type="PROSITE" id="PS51077">
    <property type="entry name" value="HTH_ICLR"/>
    <property type="match status" value="1"/>
</dbReference>
<feature type="domain" description="IclR-ED" evidence="8">
    <location>
        <begin position="73"/>
        <end position="251"/>
    </location>
</feature>
<dbReference type="InterPro" id="IPR005471">
    <property type="entry name" value="Tscrpt_reg_IclR_N"/>
</dbReference>
<dbReference type="InterPro" id="IPR036388">
    <property type="entry name" value="WH-like_DNA-bd_sf"/>
</dbReference>
<dbReference type="RefSeq" id="WP_058748918.1">
    <property type="nucleotide sequence ID" value="NZ_LDRC01000012.1"/>
</dbReference>
<dbReference type="EMBL" id="LDRC01000012">
    <property type="protein sequence ID" value="KTR53564.1"/>
    <property type="molecule type" value="Genomic_DNA"/>
</dbReference>
<dbReference type="GO" id="GO:0045892">
    <property type="term" value="P:negative regulation of DNA-templated transcription"/>
    <property type="evidence" value="ECO:0007669"/>
    <property type="project" value="TreeGrafter"/>
</dbReference>
<evidence type="ECO:0000256" key="5">
    <source>
        <dbReference type="ARBA" id="ARBA00058938"/>
    </source>
</evidence>
<evidence type="ECO:0000256" key="3">
    <source>
        <dbReference type="ARBA" id="ARBA00023125"/>
    </source>
</evidence>
<reference evidence="9 10" key="1">
    <citation type="journal article" date="2016" name="Front. Microbiol.">
        <title>Genomic Resource of Rice Seed Associated Bacteria.</title>
        <authorList>
            <person name="Midha S."/>
            <person name="Bansal K."/>
            <person name="Sharma S."/>
            <person name="Kumar N."/>
            <person name="Patil P.P."/>
            <person name="Chaudhry V."/>
            <person name="Patil P.B."/>
        </authorList>
    </citation>
    <scope>NUCLEOTIDE SEQUENCE [LARGE SCALE GENOMIC DNA]</scope>
    <source>
        <strain evidence="9 10">NS359</strain>
    </source>
</reference>
<dbReference type="Pfam" id="PF01614">
    <property type="entry name" value="IclR_C"/>
    <property type="match status" value="1"/>
</dbReference>
<evidence type="ECO:0000256" key="4">
    <source>
        <dbReference type="ARBA" id="ARBA00023163"/>
    </source>
</evidence>
<protein>
    <recommendedName>
        <fullName evidence="6">Glycerol operon regulatory protein</fullName>
    </recommendedName>
</protein>
<dbReference type="PANTHER" id="PTHR30136">
    <property type="entry name" value="HELIX-TURN-HELIX TRANSCRIPTIONAL REGULATOR, ICLR FAMILY"/>
    <property type="match status" value="1"/>
</dbReference>
<dbReference type="GO" id="GO:0006071">
    <property type="term" value="P:glycerol metabolic process"/>
    <property type="evidence" value="ECO:0007669"/>
    <property type="project" value="UniProtKB-KW"/>
</dbReference>
<dbReference type="SMART" id="SM00346">
    <property type="entry name" value="HTH_ICLR"/>
    <property type="match status" value="1"/>
</dbReference>
<evidence type="ECO:0000259" key="8">
    <source>
        <dbReference type="PROSITE" id="PS51078"/>
    </source>
</evidence>
<dbReference type="InterPro" id="IPR050707">
    <property type="entry name" value="HTH_MetabolicPath_Reg"/>
</dbReference>
<dbReference type="GO" id="GO:0003700">
    <property type="term" value="F:DNA-binding transcription factor activity"/>
    <property type="evidence" value="ECO:0007669"/>
    <property type="project" value="TreeGrafter"/>
</dbReference>
<dbReference type="Gene3D" id="3.30.450.40">
    <property type="match status" value="1"/>
</dbReference>
<dbReference type="InterPro" id="IPR014757">
    <property type="entry name" value="Tscrpt_reg_IclR_C"/>
</dbReference>
<dbReference type="FunFam" id="1.10.10.10:FF:000056">
    <property type="entry name" value="IclR family transcriptional regulator"/>
    <property type="match status" value="1"/>
</dbReference>
<evidence type="ECO:0000256" key="2">
    <source>
        <dbReference type="ARBA" id="ARBA00023015"/>
    </source>
</evidence>
<keyword evidence="4" id="KW-0804">Transcription</keyword>
<comment type="function">
    <text evidence="5">May be an activator protein for the gylABX operon.</text>
</comment>
<evidence type="ECO:0000259" key="7">
    <source>
        <dbReference type="PROSITE" id="PS51077"/>
    </source>
</evidence>
<dbReference type="InterPro" id="IPR029016">
    <property type="entry name" value="GAF-like_dom_sf"/>
</dbReference>
<gene>
    <name evidence="9" type="ORF">NS359_02925</name>
</gene>
<dbReference type="Proteomes" id="UP000072763">
    <property type="component" value="Unassembled WGS sequence"/>
</dbReference>
<keyword evidence="1" id="KW-0319">Glycerol metabolism</keyword>
<sequence length="251" mass="26905">MASDGQTSQPTVRSVERALDVLELLERSDRPLRLVDLSRGTGLHAATALRIVGVLQRRGLVQQDGGEYRLGAAALGLAHGYLVGDPLTTRARGVLQQLAETTHLTTSLYVRTGQERILTARVDGRDPLRYQLPVGRRLSLVVGAGRTILAFASPEERELVLARHGETRDANGRTVSVDELRASLDEIHRNGFHVSIAERDVAVAAVSAPVFDQQGAVVASVSASGPAEHNDRAGLEALVPEVRRAAQAVGR</sequence>
<evidence type="ECO:0000313" key="10">
    <source>
        <dbReference type="Proteomes" id="UP000072763"/>
    </source>
</evidence>
<dbReference type="InterPro" id="IPR036390">
    <property type="entry name" value="WH_DNA-bd_sf"/>
</dbReference>
<dbReference type="Gene3D" id="1.10.10.10">
    <property type="entry name" value="Winged helix-like DNA-binding domain superfamily/Winged helix DNA-binding domain"/>
    <property type="match status" value="1"/>
</dbReference>
<dbReference type="PROSITE" id="PS51078">
    <property type="entry name" value="ICLR_ED"/>
    <property type="match status" value="1"/>
</dbReference>
<dbReference type="SUPFAM" id="SSF46785">
    <property type="entry name" value="Winged helix' DNA-binding domain"/>
    <property type="match status" value="1"/>
</dbReference>
<keyword evidence="3" id="KW-0238">DNA-binding</keyword>
<dbReference type="AlphaFoldDB" id="A0A147DTW5"/>
<dbReference type="Pfam" id="PF09339">
    <property type="entry name" value="HTH_IclR"/>
    <property type="match status" value="1"/>
</dbReference>
<feature type="domain" description="HTH iclR-type" evidence="7">
    <location>
        <begin position="12"/>
        <end position="72"/>
    </location>
</feature>
<proteinExistence type="predicted"/>
<comment type="caution">
    <text evidence="9">The sequence shown here is derived from an EMBL/GenBank/DDBJ whole genome shotgun (WGS) entry which is preliminary data.</text>
</comment>
<keyword evidence="2" id="KW-0805">Transcription regulation</keyword>
<evidence type="ECO:0000313" key="9">
    <source>
        <dbReference type="EMBL" id="KTR53564.1"/>
    </source>
</evidence>
<dbReference type="GO" id="GO:0003677">
    <property type="term" value="F:DNA binding"/>
    <property type="evidence" value="ECO:0007669"/>
    <property type="project" value="UniProtKB-KW"/>
</dbReference>
<dbReference type="OrthoDB" id="4068713at2"/>